<proteinExistence type="predicted"/>
<keyword evidence="3" id="KW-1185">Reference proteome</keyword>
<feature type="domain" description="Dienelactone hydrolase" evidence="1">
    <location>
        <begin position="6"/>
        <end position="194"/>
    </location>
</feature>
<gene>
    <name evidence="2" type="ORF">NV381_02840</name>
</gene>
<dbReference type="InterPro" id="IPR051049">
    <property type="entry name" value="Dienelactone_hydrolase-like"/>
</dbReference>
<sequence>MNTESSRNSLVIILHEIYGVNDHINFFSHEIINEGFDVLTPNLLHRESFPYDQEEKAYQYFTNEIGFNKSLLDVKQLVKVNREKYDKIYIIGFSIGATIAWMSSEYEVDGIIGFYGSRIRNHVDIEPSCPNLLFFSKNEKSFNVLDLERKLKSKNKTVLNIIEAEHGFMNPFYKSYKPKEYRDCMENSIDFLNRIEEGAGIR</sequence>
<dbReference type="EMBL" id="JANQBD010000002">
    <property type="protein sequence ID" value="MCR8630132.1"/>
    <property type="molecule type" value="Genomic_DNA"/>
</dbReference>
<dbReference type="SUPFAM" id="SSF53474">
    <property type="entry name" value="alpha/beta-Hydrolases"/>
    <property type="match status" value="1"/>
</dbReference>
<dbReference type="PANTHER" id="PTHR46623">
    <property type="entry name" value="CARBOXYMETHYLENEBUTENOLIDASE-RELATED"/>
    <property type="match status" value="1"/>
</dbReference>
<dbReference type="Pfam" id="PF01738">
    <property type="entry name" value="DLH"/>
    <property type="match status" value="1"/>
</dbReference>
<organism evidence="2 3">
    <name type="scientific">Paenibacillus radicis</name>
    <name type="common">ex Xue et al. 2023</name>
    <dbReference type="NCBI Taxonomy" id="2972489"/>
    <lineage>
        <taxon>Bacteria</taxon>
        <taxon>Bacillati</taxon>
        <taxon>Bacillota</taxon>
        <taxon>Bacilli</taxon>
        <taxon>Bacillales</taxon>
        <taxon>Paenibacillaceae</taxon>
        <taxon>Paenibacillus</taxon>
    </lineage>
</organism>
<reference evidence="2 3" key="1">
    <citation type="submission" date="2022-08" db="EMBL/GenBank/DDBJ databases">
        <title>Paenibacillus endoradicis sp. nov., Paenibacillus radicibacter sp. nov and Paenibacillus pararadicis sp. nov., three cold-adapted plant growth-promoting bacteria isolated from root of Larix gmelinii in Great Khingan.</title>
        <authorList>
            <person name="Xue H."/>
        </authorList>
    </citation>
    <scope>NUCLEOTIDE SEQUENCE [LARGE SCALE GENOMIC DNA]</scope>
    <source>
        <strain evidence="2 3">N5-1-1-5</strain>
    </source>
</reference>
<evidence type="ECO:0000313" key="3">
    <source>
        <dbReference type="Proteomes" id="UP001300012"/>
    </source>
</evidence>
<dbReference type="RefSeq" id="WP_258211755.1">
    <property type="nucleotide sequence ID" value="NZ_JANQBD010000002.1"/>
</dbReference>
<dbReference type="InterPro" id="IPR002925">
    <property type="entry name" value="Dienelactn_hydro"/>
</dbReference>
<evidence type="ECO:0000313" key="2">
    <source>
        <dbReference type="EMBL" id="MCR8630132.1"/>
    </source>
</evidence>
<comment type="caution">
    <text evidence="2">The sequence shown here is derived from an EMBL/GenBank/DDBJ whole genome shotgun (WGS) entry which is preliminary data.</text>
</comment>
<evidence type="ECO:0000259" key="1">
    <source>
        <dbReference type="Pfam" id="PF01738"/>
    </source>
</evidence>
<dbReference type="PANTHER" id="PTHR46623:SF6">
    <property type="entry name" value="ALPHA_BETA-HYDROLASES SUPERFAMILY PROTEIN"/>
    <property type="match status" value="1"/>
</dbReference>
<name>A0ABT1YB52_9BACL</name>
<keyword evidence="2" id="KW-0378">Hydrolase</keyword>
<dbReference type="InterPro" id="IPR029058">
    <property type="entry name" value="AB_hydrolase_fold"/>
</dbReference>
<dbReference type="Gene3D" id="3.40.50.1820">
    <property type="entry name" value="alpha/beta hydrolase"/>
    <property type="match status" value="1"/>
</dbReference>
<dbReference type="GO" id="GO:0016787">
    <property type="term" value="F:hydrolase activity"/>
    <property type="evidence" value="ECO:0007669"/>
    <property type="project" value="UniProtKB-KW"/>
</dbReference>
<accession>A0ABT1YB52</accession>
<protein>
    <submittedName>
        <fullName evidence="2">Dienelactone hydrolase family protein</fullName>
    </submittedName>
</protein>
<dbReference type="Proteomes" id="UP001300012">
    <property type="component" value="Unassembled WGS sequence"/>
</dbReference>